<dbReference type="EMBL" id="CP031517">
    <property type="protein sequence ID" value="QOS39787.1"/>
    <property type="molecule type" value="Genomic_DNA"/>
</dbReference>
<dbReference type="AlphaFoldDB" id="A0A840S7G1"/>
<protein>
    <recommendedName>
        <fullName evidence="3">SPOR domain-containing protein</fullName>
    </recommendedName>
</protein>
<dbReference type="InterPro" id="IPR036680">
    <property type="entry name" value="SPOR-like_sf"/>
</dbReference>
<evidence type="ECO:0000313" key="7">
    <source>
        <dbReference type="Proteomes" id="UP000593591"/>
    </source>
</evidence>
<proteinExistence type="predicted"/>
<feature type="chain" id="PRO_5033643913" description="SPOR domain-containing protein" evidence="2">
    <location>
        <begin position="21"/>
        <end position="685"/>
    </location>
</feature>
<feature type="compositionally biased region" description="Acidic residues" evidence="1">
    <location>
        <begin position="373"/>
        <end position="439"/>
    </location>
</feature>
<feature type="compositionally biased region" description="Acidic residues" evidence="1">
    <location>
        <begin position="296"/>
        <end position="349"/>
    </location>
</feature>
<reference evidence="5 7" key="1">
    <citation type="submission" date="2018-08" db="EMBL/GenBank/DDBJ databases">
        <title>The first complete genome of Treponema rectale (CHPAT), a commensal spirochete of the bovine rectum.</title>
        <authorList>
            <person name="Staton G.J."/>
            <person name="Clegg S.R."/>
            <person name="Carter S.D."/>
            <person name="Radford A.D."/>
            <person name="Darby A."/>
            <person name="Hall N."/>
            <person name="Birtles R.J."/>
            <person name="Evans N.J."/>
        </authorList>
    </citation>
    <scope>NUCLEOTIDE SEQUENCE [LARGE SCALE GENOMIC DNA]</scope>
    <source>
        <strain evidence="5 7">CHPA</strain>
    </source>
</reference>
<evidence type="ECO:0000259" key="3">
    <source>
        <dbReference type="Pfam" id="PF05036"/>
    </source>
</evidence>
<gene>
    <name evidence="5" type="ORF">DYE49_04660</name>
    <name evidence="4" type="ORF">HNP77_000873</name>
</gene>
<feature type="region of interest" description="Disordered" evidence="1">
    <location>
        <begin position="166"/>
        <end position="557"/>
    </location>
</feature>
<feature type="compositionally biased region" description="Polar residues" evidence="1">
    <location>
        <begin position="108"/>
        <end position="117"/>
    </location>
</feature>
<dbReference type="Proteomes" id="UP000593591">
    <property type="component" value="Chromosome"/>
</dbReference>
<evidence type="ECO:0000256" key="2">
    <source>
        <dbReference type="SAM" id="SignalP"/>
    </source>
</evidence>
<evidence type="ECO:0000313" key="4">
    <source>
        <dbReference type="EMBL" id="MBB5218529.1"/>
    </source>
</evidence>
<dbReference type="Pfam" id="PF05036">
    <property type="entry name" value="SPOR"/>
    <property type="match status" value="1"/>
</dbReference>
<evidence type="ECO:0000313" key="6">
    <source>
        <dbReference type="Proteomes" id="UP000578697"/>
    </source>
</evidence>
<dbReference type="EMBL" id="JACHFR010000001">
    <property type="protein sequence ID" value="MBB5218529.1"/>
    <property type="molecule type" value="Genomic_DNA"/>
</dbReference>
<feature type="compositionally biased region" description="Polar residues" evidence="1">
    <location>
        <begin position="126"/>
        <end position="137"/>
    </location>
</feature>
<keyword evidence="6" id="KW-1185">Reference proteome</keyword>
<dbReference type="Proteomes" id="UP000578697">
    <property type="component" value="Unassembled WGS sequence"/>
</dbReference>
<reference evidence="4 6" key="2">
    <citation type="submission" date="2020-08" db="EMBL/GenBank/DDBJ databases">
        <title>Genomic Encyclopedia of Type Strains, Phase IV (KMG-IV): sequencing the most valuable type-strain genomes for metagenomic binning, comparative biology and taxonomic classification.</title>
        <authorList>
            <person name="Goeker M."/>
        </authorList>
    </citation>
    <scope>NUCLEOTIDE SEQUENCE [LARGE SCALE GENOMIC DNA]</scope>
    <source>
        <strain evidence="4 6">DSM 103679</strain>
    </source>
</reference>
<feature type="compositionally biased region" description="Acidic residues" evidence="1">
    <location>
        <begin position="475"/>
        <end position="527"/>
    </location>
</feature>
<feature type="compositionally biased region" description="Acidic residues" evidence="1">
    <location>
        <begin position="138"/>
        <end position="148"/>
    </location>
</feature>
<dbReference type="GO" id="GO:0042834">
    <property type="term" value="F:peptidoglycan binding"/>
    <property type="evidence" value="ECO:0007669"/>
    <property type="project" value="InterPro"/>
</dbReference>
<organism evidence="4 6">
    <name type="scientific">Treponema rectale</name>
    <dbReference type="NCBI Taxonomy" id="744512"/>
    <lineage>
        <taxon>Bacteria</taxon>
        <taxon>Pseudomonadati</taxon>
        <taxon>Spirochaetota</taxon>
        <taxon>Spirochaetia</taxon>
        <taxon>Spirochaetales</taxon>
        <taxon>Treponemataceae</taxon>
        <taxon>Treponema</taxon>
    </lineage>
</organism>
<feature type="compositionally biased region" description="Acidic residues" evidence="1">
    <location>
        <begin position="188"/>
        <end position="281"/>
    </location>
</feature>
<accession>A0A840S7G1</accession>
<dbReference type="RefSeq" id="WP_184651945.1">
    <property type="nucleotide sequence ID" value="NZ_JACHFR010000001.1"/>
</dbReference>
<feature type="region of interest" description="Disordered" evidence="1">
    <location>
        <begin position="108"/>
        <end position="148"/>
    </location>
</feature>
<dbReference type="KEGG" id="trc:DYE49_04660"/>
<name>A0A840S7G1_9SPIR</name>
<feature type="compositionally biased region" description="Acidic residues" evidence="1">
    <location>
        <begin position="454"/>
        <end position="466"/>
    </location>
</feature>
<feature type="domain" description="SPOR" evidence="3">
    <location>
        <begin position="614"/>
        <end position="681"/>
    </location>
</feature>
<keyword evidence="2" id="KW-0732">Signal</keyword>
<evidence type="ECO:0000313" key="5">
    <source>
        <dbReference type="EMBL" id="QOS39787.1"/>
    </source>
</evidence>
<evidence type="ECO:0000256" key="1">
    <source>
        <dbReference type="SAM" id="MobiDB-lite"/>
    </source>
</evidence>
<feature type="compositionally biased region" description="Acidic residues" evidence="1">
    <location>
        <begin position="545"/>
        <end position="557"/>
    </location>
</feature>
<sequence>MKKILSLIFTLFISFTLISAEGEFTSGNVVIARKGELPGGLFVKAAGYLPGDSVVLSNPETGESLSLLNLGTLDAAEGTALLVSQEAAAKLGLEPSVKLTVKLTGRNGTIDKSSTGSAVLEKASAGNISRETVSEPENTAEPESDELSYEVDNENSEDDFMSVKNAVEQPSPADEIDTPVSNVQEPVENVEETPVEETPVEETPVEEIPEETEPETTVEESFEEPVVEEPFEEELPEVEENVPENDTDSEESLPVEEENSTEEEVPEEIQEEKFDADELEPVSENIVETAPAETESSYEPETDVTEDDVNDEEEAVSEEAFEADELEPVDEPVTENLPEENEGIPESDLDGEKVSPEEPVIVQPEENISSEQPVEEDVFVDELPEDLTEDNPEEPVADFGVEETEPSEEDIIIVPVEEENVVPENSDVPDNDLDGEEVASVEPVLKTVVSENDGVPEDDSEGETVDNVEPVVPEETLDEELTVEEPSVEEEPEDDLPGEEAVVEEPVAEYFEDDSVPENEDEPEADLAGETVADAEPVLPAEPSAEAEDEIEEPVEEGSYEGIILVPAETIIPDDSGEPEKDEVYVEKTVQPEPVAEENDIIRRYTVEESDLKKGYYYVQIATISQRENLEILAVRYSKYPLVFVKTSKGAYRVMVGPLTMDEYGAVLAKFKSFGYRDAFVKSVK</sequence>
<dbReference type="SUPFAM" id="SSF110997">
    <property type="entry name" value="Sporulation related repeat"/>
    <property type="match status" value="1"/>
</dbReference>
<feature type="signal peptide" evidence="2">
    <location>
        <begin position="1"/>
        <end position="20"/>
    </location>
</feature>
<dbReference type="InterPro" id="IPR007730">
    <property type="entry name" value="SPOR-like_dom"/>
</dbReference>